<feature type="transmembrane region" description="Helical" evidence="7">
    <location>
        <begin position="87"/>
        <end position="105"/>
    </location>
</feature>
<evidence type="ECO:0000256" key="3">
    <source>
        <dbReference type="ARBA" id="ARBA00022475"/>
    </source>
</evidence>
<comment type="caution">
    <text evidence="8">The sequence shown here is derived from an EMBL/GenBank/DDBJ whole genome shotgun (WGS) entry which is preliminary data.</text>
</comment>
<evidence type="ECO:0000256" key="6">
    <source>
        <dbReference type="ARBA" id="ARBA00023136"/>
    </source>
</evidence>
<organism evidence="8 9">
    <name type="scientific">Ancylobacter defluvii</name>
    <dbReference type="NCBI Taxonomy" id="1282440"/>
    <lineage>
        <taxon>Bacteria</taxon>
        <taxon>Pseudomonadati</taxon>
        <taxon>Pseudomonadota</taxon>
        <taxon>Alphaproteobacteria</taxon>
        <taxon>Hyphomicrobiales</taxon>
        <taxon>Xanthobacteraceae</taxon>
        <taxon>Ancylobacter</taxon>
    </lineage>
</organism>
<dbReference type="GO" id="GO:0005886">
    <property type="term" value="C:plasma membrane"/>
    <property type="evidence" value="ECO:0007669"/>
    <property type="project" value="UniProtKB-SubCell"/>
</dbReference>
<feature type="transmembrane region" description="Helical" evidence="7">
    <location>
        <begin position="390"/>
        <end position="407"/>
    </location>
</feature>
<dbReference type="Pfam" id="PF04632">
    <property type="entry name" value="FUSC"/>
    <property type="match status" value="1"/>
</dbReference>
<evidence type="ECO:0000256" key="4">
    <source>
        <dbReference type="ARBA" id="ARBA00022692"/>
    </source>
</evidence>
<evidence type="ECO:0000256" key="1">
    <source>
        <dbReference type="ARBA" id="ARBA00004651"/>
    </source>
</evidence>
<evidence type="ECO:0000313" key="9">
    <source>
        <dbReference type="Proteomes" id="UP001143330"/>
    </source>
</evidence>
<feature type="transmembrane region" description="Helical" evidence="7">
    <location>
        <begin position="443"/>
        <end position="461"/>
    </location>
</feature>
<gene>
    <name evidence="8" type="ORF">GCM10017653_04940</name>
</gene>
<keyword evidence="6 7" id="KW-0472">Membrane</keyword>
<protein>
    <submittedName>
        <fullName evidence="8">Fusaric acid transporter</fullName>
    </submittedName>
</protein>
<reference evidence="8" key="2">
    <citation type="submission" date="2023-01" db="EMBL/GenBank/DDBJ databases">
        <authorList>
            <person name="Sun Q."/>
            <person name="Evtushenko L."/>
        </authorList>
    </citation>
    <scope>NUCLEOTIDE SEQUENCE</scope>
    <source>
        <strain evidence="8">VKM B-2789</strain>
    </source>
</reference>
<keyword evidence="9" id="KW-1185">Reference proteome</keyword>
<feature type="transmembrane region" description="Helical" evidence="7">
    <location>
        <begin position="39"/>
        <end position="55"/>
    </location>
</feature>
<evidence type="ECO:0000256" key="5">
    <source>
        <dbReference type="ARBA" id="ARBA00022989"/>
    </source>
</evidence>
<feature type="transmembrane region" description="Helical" evidence="7">
    <location>
        <begin position="146"/>
        <end position="169"/>
    </location>
</feature>
<evidence type="ECO:0000313" key="8">
    <source>
        <dbReference type="EMBL" id="GLK82425.1"/>
    </source>
</evidence>
<feature type="transmembrane region" description="Helical" evidence="7">
    <location>
        <begin position="112"/>
        <end position="130"/>
    </location>
</feature>
<dbReference type="EMBL" id="BSFM01000003">
    <property type="protein sequence ID" value="GLK82425.1"/>
    <property type="molecule type" value="Genomic_DNA"/>
</dbReference>
<sequence length="691" mass="74591">MTLPVALPSWRDWLFSGKAFLASMLALYIALAFDLPRPYWAMAAVYVVANPLAGATSSKGLYRALGTLIGASAAVFFVPLFVNAPELLSLVVALWTGTLLYISMLDRTPRSYVFMLAGYSLPLIALPAIGTPEQIFDVALARSEEIVIGITCATVVGAVVFPTSVGTALSTRIAGWLDDAASWAGEILRGEGALPATPLRRQKLAADIIGLDLIISQLSYDAATRDVVPHARELRGRLLMLMPLLSSLADRLHALKAQEGALSPELAALLPRVADWFARGRHADPAEAELLSATLRALRPQDAANWDELVQVSALDRLDEIVALWSDCLSLRADIERGQHAGPWRPRFRHRRVLGRARHYDFGLMLFSAGSCVLATLLASAFWIASGWSSGSGAVMMTAVACSFFAAMDRPAPFIRSMAIWSGVSIVVSGVYLFGILPLVHDFEMLVLVFAPPFLLLGLLIPRPQFTMLGMLMAVNTASFVAMQNRYSVDFGTFANEGLAAMAGLTFALVWTIATRPFGAEIAARRLVQAGWNDLAETASGRHHGDHERLAGRMLDRLGQLVPRIATIDDRELAKVDGFAEVRVGFNIVELQKTRRGLAADDRAAIDAVLAGVAALYRERAARRRLVAPSEPLCAALDVALRLAARHTGAEARRTLDALVGLRRVFFPDAPGPAGGFAPERSGQPMLLAAE</sequence>
<reference evidence="8" key="1">
    <citation type="journal article" date="2014" name="Int. J. Syst. Evol. Microbiol.">
        <title>Complete genome sequence of Corynebacterium casei LMG S-19264T (=DSM 44701T), isolated from a smear-ripened cheese.</title>
        <authorList>
            <consortium name="US DOE Joint Genome Institute (JGI-PGF)"/>
            <person name="Walter F."/>
            <person name="Albersmeier A."/>
            <person name="Kalinowski J."/>
            <person name="Ruckert C."/>
        </authorList>
    </citation>
    <scope>NUCLEOTIDE SEQUENCE</scope>
    <source>
        <strain evidence="8">VKM B-2789</strain>
    </source>
</reference>
<feature type="transmembrane region" description="Helical" evidence="7">
    <location>
        <begin position="419"/>
        <end position="437"/>
    </location>
</feature>
<feature type="transmembrane region" description="Helical" evidence="7">
    <location>
        <begin position="12"/>
        <end position="33"/>
    </location>
</feature>
<dbReference type="GO" id="GO:0022857">
    <property type="term" value="F:transmembrane transporter activity"/>
    <property type="evidence" value="ECO:0007669"/>
    <property type="project" value="InterPro"/>
</dbReference>
<dbReference type="PANTHER" id="PTHR30509">
    <property type="entry name" value="P-HYDROXYBENZOIC ACID EFFLUX PUMP SUBUNIT-RELATED"/>
    <property type="match status" value="1"/>
</dbReference>
<keyword evidence="4 7" id="KW-0812">Transmembrane</keyword>
<proteinExistence type="predicted"/>
<dbReference type="PANTHER" id="PTHR30509:SF9">
    <property type="entry name" value="MULTIDRUG RESISTANCE PROTEIN MDTO"/>
    <property type="match status" value="1"/>
</dbReference>
<keyword evidence="5 7" id="KW-1133">Transmembrane helix</keyword>
<keyword evidence="3" id="KW-1003">Cell membrane</keyword>
<comment type="subcellular location">
    <subcellularLocation>
        <location evidence="1">Cell membrane</location>
        <topology evidence="1">Multi-pass membrane protein</topology>
    </subcellularLocation>
</comment>
<name>A0A9W6JRI7_9HYPH</name>
<feature type="transmembrane region" description="Helical" evidence="7">
    <location>
        <begin position="362"/>
        <end position="384"/>
    </location>
</feature>
<feature type="transmembrane region" description="Helical" evidence="7">
    <location>
        <begin position="499"/>
        <end position="519"/>
    </location>
</feature>
<accession>A0A9W6JRI7</accession>
<feature type="transmembrane region" description="Helical" evidence="7">
    <location>
        <begin position="62"/>
        <end position="81"/>
    </location>
</feature>
<dbReference type="InterPro" id="IPR006726">
    <property type="entry name" value="PHBA_efflux_AaeB/fusaric-R"/>
</dbReference>
<dbReference type="AlphaFoldDB" id="A0A9W6JRI7"/>
<evidence type="ECO:0000256" key="7">
    <source>
        <dbReference type="SAM" id="Phobius"/>
    </source>
</evidence>
<keyword evidence="2" id="KW-0813">Transport</keyword>
<dbReference type="Proteomes" id="UP001143330">
    <property type="component" value="Unassembled WGS sequence"/>
</dbReference>
<evidence type="ECO:0000256" key="2">
    <source>
        <dbReference type="ARBA" id="ARBA00022448"/>
    </source>
</evidence>